<proteinExistence type="inferred from homology"/>
<evidence type="ECO:0000256" key="1">
    <source>
        <dbReference type="PIRNR" id="PIRNR033490"/>
    </source>
</evidence>
<dbReference type="EC" id="3.1.-.-" evidence="1"/>
<dbReference type="RefSeq" id="WP_008870177.1">
    <property type="nucleotide sequence ID" value="NZ_ACJN02000002.1"/>
</dbReference>
<name>D6SQ37_9BACT</name>
<keyword evidence="3" id="KW-1185">Reference proteome</keyword>
<dbReference type="PANTHER" id="PTHR33988:SF1">
    <property type="entry name" value="ENDORIBONUCLEASE MAZF7-RELATED"/>
    <property type="match status" value="1"/>
</dbReference>
<dbReference type="SUPFAM" id="SSF50118">
    <property type="entry name" value="Cell growth inhibitor/plasmid maintenance toxic component"/>
    <property type="match status" value="1"/>
</dbReference>
<dbReference type="eggNOG" id="COG2337">
    <property type="taxonomic scope" value="Bacteria"/>
</dbReference>
<dbReference type="GO" id="GO:0016075">
    <property type="term" value="P:rRNA catabolic process"/>
    <property type="evidence" value="ECO:0007669"/>
    <property type="project" value="TreeGrafter"/>
</dbReference>
<dbReference type="PANTHER" id="PTHR33988">
    <property type="entry name" value="ENDORIBONUCLEASE MAZF-RELATED"/>
    <property type="match status" value="1"/>
</dbReference>
<reference evidence="2" key="1">
    <citation type="submission" date="2010-05" db="EMBL/GenBank/DDBJ databases">
        <title>The draft genome of Desulfonatronospira thiodismutans ASO3-1.</title>
        <authorList>
            <consortium name="US DOE Joint Genome Institute (JGI-PGF)"/>
            <person name="Lucas S."/>
            <person name="Copeland A."/>
            <person name="Lapidus A."/>
            <person name="Cheng J.-F."/>
            <person name="Bruce D."/>
            <person name="Goodwin L."/>
            <person name="Pitluck S."/>
            <person name="Chertkov O."/>
            <person name="Brettin T."/>
            <person name="Detter J.C."/>
            <person name="Han C."/>
            <person name="Land M.L."/>
            <person name="Hauser L."/>
            <person name="Kyrpides N."/>
            <person name="Mikhailova N."/>
            <person name="Muyzer G."/>
            <person name="Woyke T."/>
        </authorList>
    </citation>
    <scope>NUCLEOTIDE SEQUENCE [LARGE SCALE GENOMIC DNA]</scope>
    <source>
        <strain evidence="2">ASO3-1</strain>
    </source>
</reference>
<organism evidence="2 3">
    <name type="scientific">Desulfonatronospira thiodismutans ASO3-1</name>
    <dbReference type="NCBI Taxonomy" id="555779"/>
    <lineage>
        <taxon>Bacteria</taxon>
        <taxon>Pseudomonadati</taxon>
        <taxon>Thermodesulfobacteriota</taxon>
        <taxon>Desulfovibrionia</taxon>
        <taxon>Desulfovibrionales</taxon>
        <taxon>Desulfonatronovibrionaceae</taxon>
        <taxon>Desulfonatronospira</taxon>
    </lineage>
</organism>
<dbReference type="Pfam" id="PF02452">
    <property type="entry name" value="PemK_toxin"/>
    <property type="match status" value="1"/>
</dbReference>
<keyword evidence="1" id="KW-0378">Hydrolase</keyword>
<gene>
    <name evidence="2" type="ORF">Dthio_PD2254</name>
</gene>
<evidence type="ECO:0000313" key="3">
    <source>
        <dbReference type="Proteomes" id="UP000005496"/>
    </source>
</evidence>
<sequence>MNVGDIYWVNLAPTLGDEIKKTRPVVILNGGHSKHLKLAIVVPVTTWNPNWEGNPFFVCLEPSVSNALQKKSAIDCYQLRSLSHQRFLEKLGQINSAELDAVKKAVALILDIDPEHCT</sequence>
<dbReference type="InterPro" id="IPR011067">
    <property type="entry name" value="Plasmid_toxin/cell-grow_inhib"/>
</dbReference>
<dbReference type="GO" id="GO:0004521">
    <property type="term" value="F:RNA endonuclease activity"/>
    <property type="evidence" value="ECO:0007669"/>
    <property type="project" value="TreeGrafter"/>
</dbReference>
<dbReference type="EMBL" id="ACJN02000002">
    <property type="protein sequence ID" value="EFI34863.1"/>
    <property type="molecule type" value="Genomic_DNA"/>
</dbReference>
<evidence type="ECO:0000313" key="2">
    <source>
        <dbReference type="EMBL" id="EFI34863.1"/>
    </source>
</evidence>
<dbReference type="Proteomes" id="UP000005496">
    <property type="component" value="Unassembled WGS sequence"/>
</dbReference>
<dbReference type="OrthoDB" id="9793906at2"/>
<dbReference type="Gene3D" id="2.30.30.110">
    <property type="match status" value="1"/>
</dbReference>
<comment type="caution">
    <text evidence="2">The sequence shown here is derived from an EMBL/GenBank/DDBJ whole genome shotgun (WGS) entry which is preliminary data.</text>
</comment>
<keyword evidence="1" id="KW-0540">Nuclease</keyword>
<dbReference type="AlphaFoldDB" id="D6SQ37"/>
<dbReference type="GO" id="GO:0003677">
    <property type="term" value="F:DNA binding"/>
    <property type="evidence" value="ECO:0007669"/>
    <property type="project" value="InterPro"/>
</dbReference>
<dbReference type="GO" id="GO:0016787">
    <property type="term" value="F:hydrolase activity"/>
    <property type="evidence" value="ECO:0007669"/>
    <property type="project" value="UniProtKB-KW"/>
</dbReference>
<dbReference type="GO" id="GO:0006402">
    <property type="term" value="P:mRNA catabolic process"/>
    <property type="evidence" value="ECO:0007669"/>
    <property type="project" value="TreeGrafter"/>
</dbReference>
<keyword evidence="1" id="KW-0255">Endonuclease</keyword>
<comment type="similarity">
    <text evidence="1">Belongs to the PemK/MazF family.</text>
</comment>
<comment type="function">
    <text evidence="1">Toxic component of a type II toxin-antitoxin (TA) system.</text>
</comment>
<accession>D6SQ37</accession>
<dbReference type="InterPro" id="IPR003477">
    <property type="entry name" value="PemK-like"/>
</dbReference>
<protein>
    <recommendedName>
        <fullName evidence="1">mRNA interferase</fullName>
        <ecNumber evidence="1">3.1.-.-</ecNumber>
    </recommendedName>
</protein>
<dbReference type="PIRSF" id="PIRSF033490">
    <property type="entry name" value="MazF"/>
    <property type="match status" value="1"/>
</dbReference>